<gene>
    <name evidence="3" type="ORF">SAMN05421543_11352</name>
</gene>
<dbReference type="eggNOG" id="COG0841">
    <property type="taxonomic scope" value="Bacteria"/>
</dbReference>
<dbReference type="Gene3D" id="3.30.70.1430">
    <property type="entry name" value="Multidrug efflux transporter AcrB pore domain"/>
    <property type="match status" value="2"/>
</dbReference>
<dbReference type="SUPFAM" id="SSF82693">
    <property type="entry name" value="Multidrug efflux transporter AcrB pore domain, PN1, PN2, PC1 and PC2 subdomains"/>
    <property type="match status" value="3"/>
</dbReference>
<dbReference type="InterPro" id="IPR001036">
    <property type="entry name" value="Acrflvin-R"/>
</dbReference>
<dbReference type="EMBL" id="FPBV01000013">
    <property type="protein sequence ID" value="SFU91654.1"/>
    <property type="molecule type" value="Genomic_DNA"/>
</dbReference>
<sequence>MQALTRFSLRNPVAVLLLAVLVIAGGILSALRLNEELMPDIALPVIAVITPYPGASPEEVADHVSQPIEDALRGLGDVKNVTSVSMQNVSEVELELNLNSNLDDVQQKVHEALQQMKLPDGTMTPTVQKFSFNAQPVVYFTVASDRQDDRALRDAVHDVIVPALQGVPGVASVQTAGGAPDEVRIQVSQDKLRQHHLTLEQVLQAIQASNVTMPLGTATLSGQVQAVQMAGAVRSLDDIRNIRIPLPADPSAGLSAIGESIGQMGQAVGQVGQAVGQVAQGLGQVGQGLAVVQGETQLLAALQQIQGQIWGTQLALAQEQARPPGSQDPQRVAELTAALQALQREQDALNQRLKSLQGQLPPASAGSPPPSAAPSVPAAPPAVKNTSGPSSLDSVRLGDIADVTLAPPRDGAINRTNGQPSVMVSVLKAEDANTVQMADGVNAQLAELAKRLPAGVHIVPLFDSSTMIRSSIGGMLREAVLGALFAAAVILLFLRNWRTTVIAVVSIPLSLMCAIILLHRLDITLNIMTLGGMAVATGRVVDDSIVVIENIHRHWRQRRGEGKALALAATREVGAAITASTITTIAVFLPLGFVSGIVGKIFLPFALTVVCALASSLLVALTVVPLLAWLLVLRAPGAREADGQGAEGAQDRTEETALERSSAVPAQAGFTGGQRALRPWQRTYQRFLNACLNHKAAVLTVTAAAFAGSVLILPLAGSTFIPESREKFATIQVEMPVGTPRDATDAKARQVEQVVRSFGDTVQQMNTQVGSDAGQTDSDGSVRGTNTASFFLELKPDTDVPAFVAQLRDKLKAIAPPADIQVKELILGGASGSFGVVVTGPNPDHIAQAAAAITSALGGLPGLANVQNNLARTQPQVNIQPDPAKAAPYGLTAYAIASQVRAALAGEDAGQATLDGRTYNVVLTLQGSHAPQKLEDIRSFQLETPTGQRVALSDVATVHEVQAPVTVLHRNGAGFAEVTGDFTDQDTGRTTKLAMQRIQSLGLPADVDIQLGGDAQEQNESFRQLVQATLIAAGLVYLVMLVSFGEWTAPFAILFSMPVALIGAFAGTVIARQPVSVSSLIGILMLMGIVVTNAIVLVDRVERQRRQGLGVREALLEAGTTRLRPILMTAIATICALIPLALGFAEGALISQGLAVVVIGGLLSSTALTLVVVPVVYEILHRRARRQESLAMRPNFG</sequence>
<feature type="transmembrane region" description="Helical" evidence="2">
    <location>
        <begin position="1126"/>
        <end position="1144"/>
    </location>
</feature>
<keyword evidence="2" id="KW-1133">Transmembrane helix</keyword>
<evidence type="ECO:0000256" key="2">
    <source>
        <dbReference type="SAM" id="Phobius"/>
    </source>
</evidence>
<feature type="region of interest" description="Disordered" evidence="1">
    <location>
        <begin position="641"/>
        <end position="660"/>
    </location>
</feature>
<dbReference type="PANTHER" id="PTHR32063">
    <property type="match status" value="1"/>
</dbReference>
<dbReference type="Pfam" id="PF00873">
    <property type="entry name" value="ACR_tran"/>
    <property type="match status" value="2"/>
</dbReference>
<organism evidence="3 4">
    <name type="scientific">Alicyclobacillus macrosporangiidus</name>
    <dbReference type="NCBI Taxonomy" id="392015"/>
    <lineage>
        <taxon>Bacteria</taxon>
        <taxon>Bacillati</taxon>
        <taxon>Bacillota</taxon>
        <taxon>Bacilli</taxon>
        <taxon>Bacillales</taxon>
        <taxon>Alicyclobacillaceae</taxon>
        <taxon>Alicyclobacillus</taxon>
    </lineage>
</organism>
<dbReference type="STRING" id="392015.SAMN05421543_11352"/>
<dbReference type="PANTHER" id="PTHR32063:SF0">
    <property type="entry name" value="SWARMING MOTILITY PROTEIN SWRC"/>
    <property type="match status" value="1"/>
</dbReference>
<dbReference type="Gene3D" id="3.30.70.1440">
    <property type="entry name" value="Multidrug efflux transporter AcrB pore domain"/>
    <property type="match status" value="1"/>
</dbReference>
<feature type="transmembrane region" description="Helical" evidence="2">
    <location>
        <begin position="475"/>
        <end position="494"/>
    </location>
</feature>
<keyword evidence="2" id="KW-0812">Transmembrane</keyword>
<dbReference type="GO" id="GO:0005886">
    <property type="term" value="C:plasma membrane"/>
    <property type="evidence" value="ECO:0007669"/>
    <property type="project" value="TreeGrafter"/>
</dbReference>
<feature type="transmembrane region" description="Helical" evidence="2">
    <location>
        <begin position="1051"/>
        <end position="1071"/>
    </location>
</feature>
<dbReference type="SUPFAM" id="SSF82714">
    <property type="entry name" value="Multidrug efflux transporter AcrB TolC docking domain, DN and DC subdomains"/>
    <property type="match status" value="2"/>
</dbReference>
<protein>
    <submittedName>
        <fullName evidence="3">Hydrophobic/amphiphilic exporter-1, HAE1 family</fullName>
    </submittedName>
</protein>
<evidence type="ECO:0000313" key="3">
    <source>
        <dbReference type="EMBL" id="SFU91654.1"/>
    </source>
</evidence>
<feature type="region of interest" description="Disordered" evidence="1">
    <location>
        <begin position="358"/>
        <end position="394"/>
    </location>
</feature>
<dbReference type="PRINTS" id="PR00702">
    <property type="entry name" value="ACRIFLAVINRP"/>
</dbReference>
<dbReference type="Gene3D" id="3.30.70.1320">
    <property type="entry name" value="Multidrug efflux transporter AcrB pore domain like"/>
    <property type="match status" value="2"/>
</dbReference>
<feature type="compositionally biased region" description="Polar residues" evidence="1">
    <location>
        <begin position="384"/>
        <end position="393"/>
    </location>
</feature>
<dbReference type="OrthoDB" id="9757876at2"/>
<feature type="transmembrane region" description="Helical" evidence="2">
    <location>
        <begin position="12"/>
        <end position="31"/>
    </location>
</feature>
<dbReference type="Gene3D" id="3.30.2090.10">
    <property type="entry name" value="Multidrug efflux transporter AcrB TolC docking domain, DN and DC subdomains"/>
    <property type="match status" value="3"/>
</dbReference>
<keyword evidence="2" id="KW-0472">Membrane</keyword>
<feature type="transmembrane region" description="Helical" evidence="2">
    <location>
        <begin position="1150"/>
        <end position="1177"/>
    </location>
</feature>
<dbReference type="SUPFAM" id="SSF82866">
    <property type="entry name" value="Multidrug efflux transporter AcrB transmembrane domain"/>
    <property type="match status" value="2"/>
</dbReference>
<evidence type="ECO:0000313" key="4">
    <source>
        <dbReference type="Proteomes" id="UP000183508"/>
    </source>
</evidence>
<feature type="transmembrane region" description="Helical" evidence="2">
    <location>
        <begin position="573"/>
        <end position="593"/>
    </location>
</feature>
<reference evidence="4" key="1">
    <citation type="submission" date="2016-10" db="EMBL/GenBank/DDBJ databases">
        <authorList>
            <person name="Varghese N."/>
        </authorList>
    </citation>
    <scope>NUCLEOTIDE SEQUENCE [LARGE SCALE GENOMIC DNA]</scope>
    <source>
        <strain evidence="4">DSM 17980</strain>
    </source>
</reference>
<dbReference type="Proteomes" id="UP000183508">
    <property type="component" value="Unassembled WGS sequence"/>
</dbReference>
<name>A0A1I7K2K1_9BACL</name>
<accession>A0A1I7K2K1</accession>
<dbReference type="GO" id="GO:0042910">
    <property type="term" value="F:xenobiotic transmembrane transporter activity"/>
    <property type="evidence" value="ECO:0007669"/>
    <property type="project" value="TreeGrafter"/>
</dbReference>
<keyword evidence="4" id="KW-1185">Reference proteome</keyword>
<dbReference type="Gene3D" id="1.20.1640.10">
    <property type="entry name" value="Multidrug efflux transporter AcrB transmembrane domain"/>
    <property type="match status" value="3"/>
</dbReference>
<dbReference type="AlphaFoldDB" id="A0A1I7K2K1"/>
<proteinExistence type="predicted"/>
<feature type="compositionally biased region" description="Basic and acidic residues" evidence="1">
    <location>
        <begin position="649"/>
        <end position="658"/>
    </location>
</feature>
<feature type="transmembrane region" description="Helical" evidence="2">
    <location>
        <begin position="1025"/>
        <end position="1044"/>
    </location>
</feature>
<feature type="transmembrane region" description="Helical" evidence="2">
    <location>
        <begin position="500"/>
        <end position="518"/>
    </location>
</feature>
<dbReference type="RefSeq" id="WP_074953390.1">
    <property type="nucleotide sequence ID" value="NZ_FPBV01000013.1"/>
</dbReference>
<feature type="transmembrane region" description="Helical" evidence="2">
    <location>
        <begin position="1077"/>
        <end position="1098"/>
    </location>
</feature>
<evidence type="ECO:0000256" key="1">
    <source>
        <dbReference type="SAM" id="MobiDB-lite"/>
    </source>
</evidence>
<dbReference type="InterPro" id="IPR027463">
    <property type="entry name" value="AcrB_DN_DC_subdom"/>
</dbReference>
<feature type="compositionally biased region" description="Pro residues" evidence="1">
    <location>
        <begin position="367"/>
        <end position="380"/>
    </location>
</feature>
<feature type="transmembrane region" description="Helical" evidence="2">
    <location>
        <begin position="605"/>
        <end position="632"/>
    </location>
</feature>